<keyword evidence="2" id="KW-0479">Metal-binding</keyword>
<keyword evidence="10" id="KW-1185">Reference proteome</keyword>
<reference evidence="8" key="1">
    <citation type="submission" date="2022-08" db="EMBL/GenBank/DDBJ databases">
        <authorList>
            <person name="Gutierrez-Valencia J."/>
        </authorList>
    </citation>
    <scope>NUCLEOTIDE SEQUENCE</scope>
</reference>
<dbReference type="SMART" id="SM00184">
    <property type="entry name" value="RING"/>
    <property type="match status" value="1"/>
</dbReference>
<evidence type="ECO:0000313" key="8">
    <source>
        <dbReference type="EMBL" id="CAI0560447.1"/>
    </source>
</evidence>
<evidence type="ECO:0000313" key="10">
    <source>
        <dbReference type="Proteomes" id="UP001154282"/>
    </source>
</evidence>
<gene>
    <name evidence="8" type="ORF">LITE_LOCUS49705</name>
    <name evidence="9" type="ORF">LITE_LOCUS49709</name>
</gene>
<keyword evidence="5" id="KW-0472">Membrane</keyword>
<dbReference type="InterPro" id="IPR001841">
    <property type="entry name" value="Znf_RING"/>
</dbReference>
<dbReference type="PROSITE" id="PS50089">
    <property type="entry name" value="ZF_RING_2"/>
    <property type="match status" value="1"/>
</dbReference>
<dbReference type="SUPFAM" id="SSF57850">
    <property type="entry name" value="RING/U-box"/>
    <property type="match status" value="1"/>
</dbReference>
<dbReference type="Gene3D" id="3.30.40.10">
    <property type="entry name" value="Zinc/RING finger domain, C3HC4 (zinc finger)"/>
    <property type="match status" value="1"/>
</dbReference>
<dbReference type="AlphaFoldDB" id="A0AAV0RSC0"/>
<organism evidence="8 10">
    <name type="scientific">Linum tenue</name>
    <dbReference type="NCBI Taxonomy" id="586396"/>
    <lineage>
        <taxon>Eukaryota</taxon>
        <taxon>Viridiplantae</taxon>
        <taxon>Streptophyta</taxon>
        <taxon>Embryophyta</taxon>
        <taxon>Tracheophyta</taxon>
        <taxon>Spermatophyta</taxon>
        <taxon>Magnoliopsida</taxon>
        <taxon>eudicotyledons</taxon>
        <taxon>Gunneridae</taxon>
        <taxon>Pentapetalae</taxon>
        <taxon>rosids</taxon>
        <taxon>fabids</taxon>
        <taxon>Malpighiales</taxon>
        <taxon>Linaceae</taxon>
        <taxon>Linum</taxon>
    </lineage>
</organism>
<dbReference type="PANTHER" id="PTHR46151">
    <property type="entry name" value="NEP1-INTERACTING PROTEIN-LIKE 2"/>
    <property type="match status" value="1"/>
</dbReference>
<keyword evidence="3 6" id="KW-0863">Zinc-finger</keyword>
<keyword evidence="4" id="KW-0862">Zinc</keyword>
<accession>A0AAV0RSC0</accession>
<proteinExistence type="predicted"/>
<evidence type="ECO:0000259" key="7">
    <source>
        <dbReference type="PROSITE" id="PS50089"/>
    </source>
</evidence>
<comment type="caution">
    <text evidence="8">The sequence shown here is derived from an EMBL/GenBank/DDBJ whole genome shotgun (WGS) entry which is preliminary data.</text>
</comment>
<dbReference type="EMBL" id="CAMGYJ010000011">
    <property type="protein sequence ID" value="CAI0560447.1"/>
    <property type="molecule type" value="Genomic_DNA"/>
</dbReference>
<evidence type="ECO:0000256" key="2">
    <source>
        <dbReference type="ARBA" id="ARBA00022723"/>
    </source>
</evidence>
<dbReference type="PANTHER" id="PTHR46151:SF18">
    <property type="entry name" value="NEP1-INTERACTING PROTEIN-LIKE 2"/>
    <property type="match status" value="1"/>
</dbReference>
<comment type="subcellular location">
    <subcellularLocation>
        <location evidence="1">Membrane</location>
    </subcellularLocation>
</comment>
<evidence type="ECO:0000313" key="9">
    <source>
        <dbReference type="EMBL" id="CAI0560461.1"/>
    </source>
</evidence>
<dbReference type="EMBL" id="CAMGYJ010000011">
    <property type="protein sequence ID" value="CAI0560461.1"/>
    <property type="molecule type" value="Genomic_DNA"/>
</dbReference>
<name>A0AAV0RSC0_9ROSI</name>
<feature type="domain" description="RING-type" evidence="7">
    <location>
        <begin position="211"/>
        <end position="253"/>
    </location>
</feature>
<evidence type="ECO:0000256" key="6">
    <source>
        <dbReference type="PROSITE-ProRule" id="PRU00175"/>
    </source>
</evidence>
<dbReference type="Proteomes" id="UP001154282">
    <property type="component" value="Unassembled WGS sequence"/>
</dbReference>
<protein>
    <recommendedName>
        <fullName evidence="7">RING-type domain-containing protein</fullName>
    </recommendedName>
</protein>
<evidence type="ECO:0000256" key="5">
    <source>
        <dbReference type="ARBA" id="ARBA00023136"/>
    </source>
</evidence>
<dbReference type="InterPro" id="IPR013083">
    <property type="entry name" value="Znf_RING/FYVE/PHD"/>
</dbReference>
<evidence type="ECO:0000256" key="4">
    <source>
        <dbReference type="ARBA" id="ARBA00022833"/>
    </source>
</evidence>
<evidence type="ECO:0000256" key="3">
    <source>
        <dbReference type="ARBA" id="ARBA00022771"/>
    </source>
</evidence>
<sequence>MMDVATGCNNCSSSQFVSGSEESCGVCGRTSGGEAGEGQYWTVMEGGVVEYQGNRVLDCVPKLVAGAISGALTGIFALAGACTGAITGAFAGRASDCGVLRGAGLGAVAGAVLSVEVLEASRAYWGLEQSGSRGPSSMADFIEELFRGRFIDHELTPAMLTAYHWQQLSVTNISNEETNDVYGEVVPRGLSGEFLDKLPCHEIKAMQTVFCTICLQDIGKGEMARSLPKCQHTFHMGCVDKWLVRHGSCPVCRQDV</sequence>
<dbReference type="GO" id="GO:0016020">
    <property type="term" value="C:membrane"/>
    <property type="evidence" value="ECO:0007669"/>
    <property type="project" value="UniProtKB-SubCell"/>
</dbReference>
<dbReference type="Pfam" id="PF13639">
    <property type="entry name" value="zf-RING_2"/>
    <property type="match status" value="1"/>
</dbReference>
<dbReference type="GO" id="GO:0008270">
    <property type="term" value="F:zinc ion binding"/>
    <property type="evidence" value="ECO:0007669"/>
    <property type="project" value="UniProtKB-KW"/>
</dbReference>
<evidence type="ECO:0000256" key="1">
    <source>
        <dbReference type="ARBA" id="ARBA00004370"/>
    </source>
</evidence>